<evidence type="ECO:0000313" key="7">
    <source>
        <dbReference type="EMBL" id="CEG05041.1"/>
    </source>
</evidence>
<evidence type="ECO:0000256" key="3">
    <source>
        <dbReference type="ARBA" id="ARBA00022692"/>
    </source>
</evidence>
<reference evidence="7" key="1">
    <citation type="submission" date="2013-05" db="EMBL/GenBank/DDBJ databases">
        <title>Draft genome sequences of six wheat associated Fusarium spp. isolates.</title>
        <authorList>
            <person name="Moolhuijzen P.M."/>
            <person name="Manners J.M."/>
            <person name="Wilcox S."/>
            <person name="Bellgard M.I."/>
            <person name="Gardiner D.M."/>
        </authorList>
    </citation>
    <scope>NUCLEOTIDE SEQUENCE</scope>
    <source>
        <strain evidence="7">CS3069</strain>
    </source>
</reference>
<feature type="transmembrane region" description="Helical" evidence="6">
    <location>
        <begin position="42"/>
        <end position="64"/>
    </location>
</feature>
<dbReference type="GO" id="GO:0016020">
    <property type="term" value="C:membrane"/>
    <property type="evidence" value="ECO:0007669"/>
    <property type="project" value="UniProtKB-SubCell"/>
</dbReference>
<evidence type="ECO:0000256" key="1">
    <source>
        <dbReference type="ARBA" id="ARBA00004141"/>
    </source>
</evidence>
<organism evidence="7">
    <name type="scientific">Fusarium clavum</name>
    <dbReference type="NCBI Taxonomy" id="2594811"/>
    <lineage>
        <taxon>Eukaryota</taxon>
        <taxon>Fungi</taxon>
        <taxon>Dikarya</taxon>
        <taxon>Ascomycota</taxon>
        <taxon>Pezizomycotina</taxon>
        <taxon>Sordariomycetes</taxon>
        <taxon>Hypocreomycetidae</taxon>
        <taxon>Hypocreales</taxon>
        <taxon>Nectriaceae</taxon>
        <taxon>Fusarium</taxon>
        <taxon>Fusarium incarnatum-equiseti species complex</taxon>
    </lineage>
</organism>
<dbReference type="EMBL" id="CBMI010002756">
    <property type="protein sequence ID" value="CEG05041.1"/>
    <property type="molecule type" value="Genomic_DNA"/>
</dbReference>
<comment type="subcellular location">
    <subcellularLocation>
        <location evidence="1">Membrane</location>
        <topology evidence="1">Multi-pass membrane protein</topology>
    </subcellularLocation>
</comment>
<name>A0A090N5S5_9HYPO</name>
<sequence length="101" mass="9079">MPSQPKPSAVAAMVTGAAIVLVPAIVASPVLGILGLGGAGVAAGSAAAGIQSGLGSVTAGSLFATLQSAGAGGYGVVAVHGVVQAAGAVVGAGGLGAWFRG</sequence>
<dbReference type="Gene3D" id="6.10.110.10">
    <property type="match status" value="1"/>
</dbReference>
<keyword evidence="5 6" id="KW-0472">Membrane</keyword>
<dbReference type="Pfam" id="PF06140">
    <property type="entry name" value="Ifi-6-16"/>
    <property type="match status" value="1"/>
</dbReference>
<feature type="transmembrane region" description="Helical" evidence="6">
    <location>
        <begin position="76"/>
        <end position="99"/>
    </location>
</feature>
<comment type="similarity">
    <text evidence="2">Belongs to the IFI6/IFI27 family.</text>
</comment>
<evidence type="ECO:0000256" key="2">
    <source>
        <dbReference type="ARBA" id="ARBA00007262"/>
    </source>
</evidence>
<dbReference type="InterPro" id="IPR009311">
    <property type="entry name" value="IFI6/IFI27-like"/>
</dbReference>
<evidence type="ECO:0000256" key="6">
    <source>
        <dbReference type="SAM" id="Phobius"/>
    </source>
</evidence>
<evidence type="ECO:0000256" key="5">
    <source>
        <dbReference type="ARBA" id="ARBA00023136"/>
    </source>
</evidence>
<protein>
    <submittedName>
        <fullName evidence="7">WGS project CBMI000000000 data, contig CS3069_c002758</fullName>
    </submittedName>
</protein>
<accession>A0A090N5S5</accession>
<dbReference type="AlphaFoldDB" id="A0A090N5S5"/>
<gene>
    <name evidence="7" type="ORF">BN850_0090840</name>
</gene>
<keyword evidence="4 6" id="KW-1133">Transmembrane helix</keyword>
<dbReference type="InterPro" id="IPR038213">
    <property type="entry name" value="IFI6/IFI27-like_sf"/>
</dbReference>
<comment type="caution">
    <text evidence="7">The sequence shown here is derived from an EMBL/GenBank/DDBJ whole genome shotgun (WGS) entry which is preliminary data.</text>
</comment>
<evidence type="ECO:0000256" key="4">
    <source>
        <dbReference type="ARBA" id="ARBA00022989"/>
    </source>
</evidence>
<proteinExistence type="inferred from homology"/>
<keyword evidence="3 6" id="KW-0812">Transmembrane</keyword>
<feature type="transmembrane region" description="Helical" evidence="6">
    <location>
        <begin position="12"/>
        <end position="36"/>
    </location>
</feature>